<evidence type="ECO:0000259" key="2">
    <source>
        <dbReference type="Pfam" id="PF20432"/>
    </source>
</evidence>
<sequence>MIILCTFVVIFMQVVPQHQAEQIAKVAVKLFFQITDQWQLTEKQKLVLAGLNSRTTFHTWREKLEQNKPIKLSRDTLERFSYIAGIYKALQLLFPMENQWQQWVHKPNRDFNGQSALDRMLGGNVLDLADIRRYLDAHRGSHFE</sequence>
<dbReference type="Pfam" id="PF09722">
    <property type="entry name" value="Xre_MbcA_ParS_C"/>
    <property type="match status" value="1"/>
</dbReference>
<protein>
    <submittedName>
        <fullName evidence="3">MbcA/ParS/Xre antitoxin family protein</fullName>
    </submittedName>
</protein>
<comment type="caution">
    <text evidence="3">The sequence shown here is derived from an EMBL/GenBank/DDBJ whole genome shotgun (WGS) entry which is preliminary data.</text>
</comment>
<dbReference type="InterPro" id="IPR024467">
    <property type="entry name" value="Xre/MbcA/ParS-like_toxin-bd"/>
</dbReference>
<dbReference type="Pfam" id="PF20432">
    <property type="entry name" value="Xre-like-HTH"/>
    <property type="match status" value="1"/>
</dbReference>
<evidence type="ECO:0000313" key="4">
    <source>
        <dbReference type="Proteomes" id="UP001465153"/>
    </source>
</evidence>
<dbReference type="Proteomes" id="UP001465153">
    <property type="component" value="Unassembled WGS sequence"/>
</dbReference>
<accession>A0ABQ0ACC9</accession>
<organism evidence="3 4">
    <name type="scientific">Sessilibacter corallicola</name>
    <dbReference type="NCBI Taxonomy" id="2904075"/>
    <lineage>
        <taxon>Bacteria</taxon>
        <taxon>Pseudomonadati</taxon>
        <taxon>Pseudomonadota</taxon>
        <taxon>Gammaproteobacteria</taxon>
        <taxon>Cellvibrionales</taxon>
        <taxon>Cellvibrionaceae</taxon>
        <taxon>Sessilibacter</taxon>
    </lineage>
</organism>
<name>A0ABQ0ACC9_9GAMM</name>
<evidence type="ECO:0000313" key="3">
    <source>
        <dbReference type="EMBL" id="GAA6169286.1"/>
    </source>
</evidence>
<proteinExistence type="predicted"/>
<reference evidence="3 4" key="1">
    <citation type="submission" date="2024-04" db="EMBL/GenBank/DDBJ databases">
        <title>Draft genome sequence of Sessilibacter corallicola NBRC 116591.</title>
        <authorList>
            <person name="Miyakawa T."/>
            <person name="Kusuya Y."/>
            <person name="Miura T."/>
        </authorList>
    </citation>
    <scope>NUCLEOTIDE SEQUENCE [LARGE SCALE GENOMIC DNA]</scope>
    <source>
        <strain evidence="3 4">KU-00831-HH</strain>
    </source>
</reference>
<gene>
    <name evidence="3" type="ORF">NBRC116591_30970</name>
</gene>
<keyword evidence="4" id="KW-1185">Reference proteome</keyword>
<feature type="domain" description="Antitoxin Xre-like helix-turn-helix" evidence="2">
    <location>
        <begin position="23"/>
        <end position="85"/>
    </location>
</feature>
<feature type="domain" description="Antitoxin Xre/MbcA/ParS-like toxin-binding" evidence="1">
    <location>
        <begin position="89"/>
        <end position="140"/>
    </location>
</feature>
<dbReference type="EMBL" id="BAABWN010000010">
    <property type="protein sequence ID" value="GAA6169286.1"/>
    <property type="molecule type" value="Genomic_DNA"/>
</dbReference>
<evidence type="ECO:0000259" key="1">
    <source>
        <dbReference type="Pfam" id="PF09722"/>
    </source>
</evidence>
<dbReference type="InterPro" id="IPR046847">
    <property type="entry name" value="Xre-like_HTH"/>
</dbReference>